<keyword evidence="2" id="KW-1185">Reference proteome</keyword>
<dbReference type="Proteomes" id="UP001419268">
    <property type="component" value="Unassembled WGS sequence"/>
</dbReference>
<comment type="caution">
    <text evidence="1">The sequence shown here is derived from an EMBL/GenBank/DDBJ whole genome shotgun (WGS) entry which is preliminary data.</text>
</comment>
<protein>
    <submittedName>
        <fullName evidence="1">Uncharacterized protein</fullName>
    </submittedName>
</protein>
<sequence length="96" mass="10870">MPGRVEFFSVTHKRKDGNFINREAQELAEKAISLVEEHAATMKNHSAYDIEEVVFASIFKEDKYGTVRGYGLGVTPTQLSGALQQKMAYQFEVDRL</sequence>
<dbReference type="InterPro" id="IPR004252">
    <property type="entry name" value="Probable_transposase_24"/>
</dbReference>
<reference evidence="1 2" key="1">
    <citation type="submission" date="2024-01" db="EMBL/GenBank/DDBJ databases">
        <title>Genome assemblies of Stephania.</title>
        <authorList>
            <person name="Yang L."/>
        </authorList>
    </citation>
    <scope>NUCLEOTIDE SEQUENCE [LARGE SCALE GENOMIC DNA]</scope>
    <source>
        <strain evidence="1">JXDWG</strain>
        <tissue evidence="1">Leaf</tissue>
    </source>
</reference>
<dbReference type="AlphaFoldDB" id="A0AAP0HXN7"/>
<organism evidence="1 2">
    <name type="scientific">Stephania cephalantha</name>
    <dbReference type="NCBI Taxonomy" id="152367"/>
    <lineage>
        <taxon>Eukaryota</taxon>
        <taxon>Viridiplantae</taxon>
        <taxon>Streptophyta</taxon>
        <taxon>Embryophyta</taxon>
        <taxon>Tracheophyta</taxon>
        <taxon>Spermatophyta</taxon>
        <taxon>Magnoliopsida</taxon>
        <taxon>Ranunculales</taxon>
        <taxon>Menispermaceae</taxon>
        <taxon>Menispermoideae</taxon>
        <taxon>Cissampelideae</taxon>
        <taxon>Stephania</taxon>
    </lineage>
</organism>
<proteinExistence type="predicted"/>
<evidence type="ECO:0000313" key="1">
    <source>
        <dbReference type="EMBL" id="KAK9100366.1"/>
    </source>
</evidence>
<evidence type="ECO:0000313" key="2">
    <source>
        <dbReference type="Proteomes" id="UP001419268"/>
    </source>
</evidence>
<gene>
    <name evidence="1" type="ORF">Scep_023796</name>
</gene>
<accession>A0AAP0HXN7</accession>
<dbReference type="EMBL" id="JBBNAG010000010">
    <property type="protein sequence ID" value="KAK9100366.1"/>
    <property type="molecule type" value="Genomic_DNA"/>
</dbReference>
<dbReference type="Pfam" id="PF03004">
    <property type="entry name" value="Transposase_24"/>
    <property type="match status" value="1"/>
</dbReference>
<name>A0AAP0HXN7_9MAGN</name>